<name>A0A9X4MA85_9CYAN</name>
<feature type="compositionally biased region" description="Low complexity" evidence="1">
    <location>
        <begin position="31"/>
        <end position="50"/>
    </location>
</feature>
<dbReference type="Pfam" id="PF12836">
    <property type="entry name" value="HHH_3"/>
    <property type="match status" value="1"/>
</dbReference>
<dbReference type="Proteomes" id="UP001152872">
    <property type="component" value="Unassembled WGS sequence"/>
</dbReference>
<dbReference type="SUPFAM" id="SSF81585">
    <property type="entry name" value="PsbU/PolX domain-like"/>
    <property type="match status" value="1"/>
</dbReference>
<gene>
    <name evidence="2" type="ORF">FEV09_19595</name>
</gene>
<accession>A0A9X4MA85</accession>
<evidence type="ECO:0000313" key="2">
    <source>
        <dbReference type="EMBL" id="MDG3496748.1"/>
    </source>
</evidence>
<organism evidence="2 3">
    <name type="scientific">Pseudanabaena catenata USMAC16</name>
    <dbReference type="NCBI Taxonomy" id="1855837"/>
    <lineage>
        <taxon>Bacteria</taxon>
        <taxon>Bacillati</taxon>
        <taxon>Cyanobacteriota</taxon>
        <taxon>Cyanophyceae</taxon>
        <taxon>Pseudanabaenales</taxon>
        <taxon>Pseudanabaenaceae</taxon>
        <taxon>Pseudanabaena</taxon>
    </lineage>
</organism>
<proteinExistence type="predicted"/>
<protein>
    <submittedName>
        <fullName evidence="2">Helix-hairpin-helix domain-containing protein</fullName>
    </submittedName>
</protein>
<dbReference type="PROSITE" id="PS51257">
    <property type="entry name" value="PROKAR_LIPOPROTEIN"/>
    <property type="match status" value="1"/>
</dbReference>
<dbReference type="Gene3D" id="1.10.150.320">
    <property type="entry name" value="Photosystem II 12 kDa extrinsic protein"/>
    <property type="match status" value="1"/>
</dbReference>
<reference evidence="2" key="1">
    <citation type="submission" date="2019-05" db="EMBL/GenBank/DDBJ databases">
        <title>Whole genome sequencing of Pseudanabaena catenata USMAC16.</title>
        <authorList>
            <person name="Khan Z."/>
            <person name="Omar W.M."/>
            <person name="Convey P."/>
            <person name="Merican F."/>
            <person name="Najimudin N."/>
        </authorList>
    </citation>
    <scope>NUCLEOTIDE SEQUENCE</scope>
    <source>
        <strain evidence="2">USMAC16</strain>
    </source>
</reference>
<feature type="region of interest" description="Disordered" evidence="1">
    <location>
        <begin position="31"/>
        <end position="56"/>
    </location>
</feature>
<dbReference type="EMBL" id="VBTY01000223">
    <property type="protein sequence ID" value="MDG3496748.1"/>
    <property type="molecule type" value="Genomic_DNA"/>
</dbReference>
<dbReference type="RefSeq" id="WP_009628942.1">
    <property type="nucleotide sequence ID" value="NZ_VBTY01000223.1"/>
</dbReference>
<keyword evidence="3" id="KW-1185">Reference proteome</keyword>
<comment type="caution">
    <text evidence="2">The sequence shown here is derived from an EMBL/GenBank/DDBJ whole genome shotgun (WGS) entry which is preliminary data.</text>
</comment>
<evidence type="ECO:0000256" key="1">
    <source>
        <dbReference type="SAM" id="MobiDB-lite"/>
    </source>
</evidence>
<evidence type="ECO:0000313" key="3">
    <source>
        <dbReference type="Proteomes" id="UP001152872"/>
    </source>
</evidence>
<dbReference type="AlphaFoldDB" id="A0A9X4MA85"/>
<sequence length="120" mass="12828">MLNKLSRGLLKREVPMLIAGLLTVTSCAEAPKQANNPANNPVSSPTAAAPEKSNSKLKININTAPIAELDKLELPGTKPSLSERIQAARPYKTIDDLVTKKAISAEELGLIKSLVTIEDK</sequence>